<gene>
    <name evidence="1" type="ORF">GCM10007852_06260</name>
</gene>
<dbReference type="Proteomes" id="UP001156601">
    <property type="component" value="Unassembled WGS sequence"/>
</dbReference>
<protein>
    <recommendedName>
        <fullName evidence="3">General negative regulator of transcription subunit 1</fullName>
    </recommendedName>
</protein>
<reference evidence="1" key="1">
    <citation type="journal article" date="2014" name="Int. J. Syst. Evol. Microbiol.">
        <title>Complete genome sequence of Corynebacterium casei LMG S-19264T (=DSM 44701T), isolated from a smear-ripened cheese.</title>
        <authorList>
            <consortium name="US DOE Joint Genome Institute (JGI-PGF)"/>
            <person name="Walter F."/>
            <person name="Albersmeier A."/>
            <person name="Kalinowski J."/>
            <person name="Ruckert C."/>
        </authorList>
    </citation>
    <scope>NUCLEOTIDE SEQUENCE</scope>
    <source>
        <strain evidence="1">NBRC 110023</strain>
    </source>
</reference>
<name>A0AA37SUP4_9ALTE</name>
<reference evidence="1" key="2">
    <citation type="submission" date="2023-01" db="EMBL/GenBank/DDBJ databases">
        <title>Draft genome sequence of Agaribacter marinus strain NBRC 110023.</title>
        <authorList>
            <person name="Sun Q."/>
            <person name="Mori K."/>
        </authorList>
    </citation>
    <scope>NUCLEOTIDE SEQUENCE</scope>
    <source>
        <strain evidence="1">NBRC 110023</strain>
    </source>
</reference>
<proteinExistence type="predicted"/>
<dbReference type="EMBL" id="BSOT01000005">
    <property type="protein sequence ID" value="GLR69718.1"/>
    <property type="molecule type" value="Genomic_DNA"/>
</dbReference>
<dbReference type="AlphaFoldDB" id="A0AA37SUP4"/>
<dbReference type="RefSeq" id="WP_284216030.1">
    <property type="nucleotide sequence ID" value="NZ_BSOT01000005.1"/>
</dbReference>
<evidence type="ECO:0000313" key="1">
    <source>
        <dbReference type="EMBL" id="GLR69718.1"/>
    </source>
</evidence>
<evidence type="ECO:0000313" key="2">
    <source>
        <dbReference type="Proteomes" id="UP001156601"/>
    </source>
</evidence>
<organism evidence="1 2">
    <name type="scientific">Agaribacter marinus</name>
    <dbReference type="NCBI Taxonomy" id="1431249"/>
    <lineage>
        <taxon>Bacteria</taxon>
        <taxon>Pseudomonadati</taxon>
        <taxon>Pseudomonadota</taxon>
        <taxon>Gammaproteobacteria</taxon>
        <taxon>Alteromonadales</taxon>
        <taxon>Alteromonadaceae</taxon>
        <taxon>Agaribacter</taxon>
    </lineage>
</organism>
<evidence type="ECO:0008006" key="3">
    <source>
        <dbReference type="Google" id="ProtNLM"/>
    </source>
</evidence>
<sequence>MQLEQLVDSMTPEIYKNLLQAVETGKWPNGDRLSEDQKENSMQAVMLYQARIEHSNEHMTVGKDGEIVQKSRHQLKQELQQQATNQTPIAKFTKNDI</sequence>
<dbReference type="Pfam" id="PF07023">
    <property type="entry name" value="DUF1315"/>
    <property type="match status" value="1"/>
</dbReference>
<comment type="caution">
    <text evidence="1">The sequence shown here is derived from an EMBL/GenBank/DDBJ whole genome shotgun (WGS) entry which is preliminary data.</text>
</comment>
<keyword evidence="2" id="KW-1185">Reference proteome</keyword>
<dbReference type="InterPro" id="IPR009749">
    <property type="entry name" value="DUF1315"/>
</dbReference>
<accession>A0AA37SUP4</accession>